<dbReference type="SUPFAM" id="SSF103088">
    <property type="entry name" value="OmpA-like"/>
    <property type="match status" value="1"/>
</dbReference>
<dbReference type="InterPro" id="IPR036737">
    <property type="entry name" value="OmpA-like_sf"/>
</dbReference>
<dbReference type="InterPro" id="IPR028974">
    <property type="entry name" value="TSP_type-3_rpt"/>
</dbReference>
<accession>A0ABT6IRR9</accession>
<evidence type="ECO:0000256" key="1">
    <source>
        <dbReference type="PROSITE-ProRule" id="PRU00473"/>
    </source>
</evidence>
<dbReference type="PANTHER" id="PTHR30329:SF21">
    <property type="entry name" value="LIPOPROTEIN YIAD-RELATED"/>
    <property type="match status" value="1"/>
</dbReference>
<proteinExistence type="predicted"/>
<keyword evidence="1" id="KW-0472">Membrane</keyword>
<dbReference type="CDD" id="cd07185">
    <property type="entry name" value="OmpA_C-like"/>
    <property type="match status" value="1"/>
</dbReference>
<evidence type="ECO:0000313" key="3">
    <source>
        <dbReference type="EMBL" id="MDH4904284.1"/>
    </source>
</evidence>
<keyword evidence="4" id="KW-1185">Reference proteome</keyword>
<reference evidence="3 4" key="1">
    <citation type="submission" date="2017-11" db="EMBL/GenBank/DDBJ databases">
        <title>Whole genome sequencing of Psychrobacter pocilloporae S6-60T(=JCM 31058T=LMG 29157T).</title>
        <authorList>
            <person name="Das S.K."/>
        </authorList>
    </citation>
    <scope>NUCLEOTIDE SEQUENCE [LARGE SCALE GENOMIC DNA]</scope>
    <source>
        <strain evidence="3 4">S6-60</strain>
    </source>
</reference>
<gene>
    <name evidence="3" type="ORF">CUR83_04250</name>
</gene>
<dbReference type="InterPro" id="IPR006665">
    <property type="entry name" value="OmpA-like"/>
</dbReference>
<dbReference type="Proteomes" id="UP001243298">
    <property type="component" value="Unassembled WGS sequence"/>
</dbReference>
<dbReference type="Gene3D" id="3.30.1330.60">
    <property type="entry name" value="OmpA-like domain"/>
    <property type="match status" value="1"/>
</dbReference>
<protein>
    <submittedName>
        <fullName evidence="3">OmpA family protein</fullName>
    </submittedName>
</protein>
<feature type="domain" description="OmpA-like" evidence="2">
    <location>
        <begin position="72"/>
        <end position="187"/>
    </location>
</feature>
<dbReference type="PROSITE" id="PS51123">
    <property type="entry name" value="OMPA_2"/>
    <property type="match status" value="1"/>
</dbReference>
<dbReference type="SUPFAM" id="SSF103647">
    <property type="entry name" value="TSP type-3 repeat"/>
    <property type="match status" value="1"/>
</dbReference>
<sequence>MGIFSSIFTLSACQAALQSVTANQQAPIVAPVVPAVLDSDGDGVLGDIDECPQTPLHTVVDDRGCPFTLIGVGLKMEYRAFFAKDSSELSKEYQLDLDKVAEQMNKYDTATMKIEAHISKDEMGQALSALSKNRAMMVKNYLILKHDIKPSRLSTFDCSIRAPIASADTEEGKSMNRRVYGLATEPKINAYNDPADSASKICDEF</sequence>
<name>A0ABT6IRR9_9GAMM</name>
<evidence type="ECO:0000313" key="4">
    <source>
        <dbReference type="Proteomes" id="UP001243298"/>
    </source>
</evidence>
<dbReference type="EMBL" id="PGFT01000001">
    <property type="protein sequence ID" value="MDH4904284.1"/>
    <property type="molecule type" value="Genomic_DNA"/>
</dbReference>
<comment type="caution">
    <text evidence="3">The sequence shown here is derived from an EMBL/GenBank/DDBJ whole genome shotgun (WGS) entry which is preliminary data.</text>
</comment>
<dbReference type="Pfam" id="PF00691">
    <property type="entry name" value="OmpA"/>
    <property type="match status" value="1"/>
</dbReference>
<evidence type="ECO:0000259" key="2">
    <source>
        <dbReference type="PROSITE" id="PS51123"/>
    </source>
</evidence>
<dbReference type="InterPro" id="IPR050330">
    <property type="entry name" value="Bact_OuterMem_StrucFunc"/>
</dbReference>
<organism evidence="3 4">
    <name type="scientific">Psychrobacter pocilloporae</name>
    <dbReference type="NCBI Taxonomy" id="1775882"/>
    <lineage>
        <taxon>Bacteria</taxon>
        <taxon>Pseudomonadati</taxon>
        <taxon>Pseudomonadota</taxon>
        <taxon>Gammaproteobacteria</taxon>
        <taxon>Moraxellales</taxon>
        <taxon>Moraxellaceae</taxon>
        <taxon>Psychrobacter</taxon>
    </lineage>
</organism>
<dbReference type="PANTHER" id="PTHR30329">
    <property type="entry name" value="STATOR ELEMENT OF FLAGELLAR MOTOR COMPLEX"/>
    <property type="match status" value="1"/>
</dbReference>